<comment type="caution">
    <text evidence="1">The sequence shown here is derived from an EMBL/GenBank/DDBJ whole genome shotgun (WGS) entry which is preliminary data.</text>
</comment>
<evidence type="ECO:0000313" key="2">
    <source>
        <dbReference type="Proteomes" id="UP000316609"/>
    </source>
</evidence>
<sequence>MPTMHEVDYEILGDDMQFVKIELDPGEAVVGEAGAMMYIEDGIAMQTIFGDGSQQQGGFMNALLSAGKRLLIGESLFMTVFQNQGQGKRKAAFAAPYPGKIVALHLAQLGGDLLAQKDSFLVAAKGVSLGIAFTKRFGAGLFGGEGFILERLQGDGWAFVHAGGTLEEKTLAAGETLRVDTGCLVALQPSVTYDIQFVGGLKSAIFGGEGLFFATLRGPGKVWLQSLPFSRLASRIYAAAPQTGRGGREEGSILGGLGNLLDGDGR</sequence>
<organism evidence="1 2">
    <name type="scientific">Eiseniibacteriota bacterium</name>
    <dbReference type="NCBI Taxonomy" id="2212470"/>
    <lineage>
        <taxon>Bacteria</taxon>
        <taxon>Candidatus Eiseniibacteriota</taxon>
    </lineage>
</organism>
<accession>A0A538TSC2</accession>
<dbReference type="Proteomes" id="UP000316609">
    <property type="component" value="Unassembled WGS sequence"/>
</dbReference>
<dbReference type="Pfam" id="PF01987">
    <property type="entry name" value="AIM24"/>
    <property type="match status" value="1"/>
</dbReference>
<dbReference type="InterPro" id="IPR002838">
    <property type="entry name" value="AIM24"/>
</dbReference>
<proteinExistence type="predicted"/>
<evidence type="ECO:0000313" key="1">
    <source>
        <dbReference type="EMBL" id="TMQ66516.1"/>
    </source>
</evidence>
<protein>
    <submittedName>
        <fullName evidence="1">TIGR00266 family protein</fullName>
    </submittedName>
</protein>
<dbReference type="InterPro" id="IPR036983">
    <property type="entry name" value="AIM24_sf"/>
</dbReference>
<dbReference type="EMBL" id="VBOY01000055">
    <property type="protein sequence ID" value="TMQ66516.1"/>
    <property type="molecule type" value="Genomic_DNA"/>
</dbReference>
<gene>
    <name evidence="1" type="ORF">E6K78_06120</name>
</gene>
<reference evidence="1 2" key="1">
    <citation type="journal article" date="2019" name="Nat. Microbiol.">
        <title>Mediterranean grassland soil C-N compound turnover is dependent on rainfall and depth, and is mediated by genomically divergent microorganisms.</title>
        <authorList>
            <person name="Diamond S."/>
            <person name="Andeer P.F."/>
            <person name="Li Z."/>
            <person name="Crits-Christoph A."/>
            <person name="Burstein D."/>
            <person name="Anantharaman K."/>
            <person name="Lane K.R."/>
            <person name="Thomas B.C."/>
            <person name="Pan C."/>
            <person name="Northen T.R."/>
            <person name="Banfield J.F."/>
        </authorList>
    </citation>
    <scope>NUCLEOTIDE SEQUENCE [LARGE SCALE GENOMIC DNA]</scope>
    <source>
        <strain evidence="1">WS_8</strain>
    </source>
</reference>
<name>A0A538TSC2_UNCEI</name>
<dbReference type="AlphaFoldDB" id="A0A538TSC2"/>
<dbReference type="PANTHER" id="PTHR43657">
    <property type="entry name" value="TRYPTOPHAN RNA-BINDING ATTENUATOR PROTEIN-LIKE PROTEIN"/>
    <property type="match status" value="1"/>
</dbReference>
<dbReference type="InterPro" id="IPR016031">
    <property type="entry name" value="Trp_RNA-bd_attenuator-like_dom"/>
</dbReference>
<dbReference type="NCBIfam" id="TIGR00266">
    <property type="entry name" value="TIGR00266 family protein"/>
    <property type="match status" value="1"/>
</dbReference>
<dbReference type="Gene3D" id="3.60.160.10">
    <property type="entry name" value="Mitochondrial biogenesis AIM24"/>
    <property type="match status" value="1"/>
</dbReference>
<dbReference type="SUPFAM" id="SSF51219">
    <property type="entry name" value="TRAP-like"/>
    <property type="match status" value="1"/>
</dbReference>
<dbReference type="PANTHER" id="PTHR43657:SF1">
    <property type="entry name" value="ALTERED INHERITANCE OF MITOCHONDRIA PROTEIN 24, MITOCHONDRIAL"/>
    <property type="match status" value="1"/>
</dbReference>